<feature type="region of interest" description="Disordered" evidence="1">
    <location>
        <begin position="28"/>
        <end position="60"/>
    </location>
</feature>
<feature type="compositionally biased region" description="Basic and acidic residues" evidence="1">
    <location>
        <begin position="164"/>
        <end position="177"/>
    </location>
</feature>
<sequence>MAKKRAQRKLVLDPDGILTGAIKALEKVQEGEKRQHEQQRERVDMAQKKEAARLAKEAQKTERQAVVATAKEVREVCAGCPQKCLTTKDISPIQTAAGKTQWEGGKQEDGHRISPAVFLLGVASRLPHGRLERRVAPLAACARHPLLAWRAPPSPSMLTLASRQADRDRYHFGEETQRRRRHEPKCSSKW</sequence>
<comment type="caution">
    <text evidence="2">The sequence shown here is derived from an EMBL/GenBank/DDBJ whole genome shotgun (WGS) entry which is preliminary data.</text>
</comment>
<name>A0AAE0FYI3_9CHLO</name>
<evidence type="ECO:0000313" key="3">
    <source>
        <dbReference type="Proteomes" id="UP001190700"/>
    </source>
</evidence>
<dbReference type="Proteomes" id="UP001190700">
    <property type="component" value="Unassembled WGS sequence"/>
</dbReference>
<protein>
    <submittedName>
        <fullName evidence="2">Uncharacterized protein</fullName>
    </submittedName>
</protein>
<feature type="region of interest" description="Disordered" evidence="1">
    <location>
        <begin position="161"/>
        <end position="190"/>
    </location>
</feature>
<gene>
    <name evidence="2" type="ORF">CYMTET_23290</name>
</gene>
<evidence type="ECO:0000313" key="2">
    <source>
        <dbReference type="EMBL" id="KAK3268194.1"/>
    </source>
</evidence>
<organism evidence="2 3">
    <name type="scientific">Cymbomonas tetramitiformis</name>
    <dbReference type="NCBI Taxonomy" id="36881"/>
    <lineage>
        <taxon>Eukaryota</taxon>
        <taxon>Viridiplantae</taxon>
        <taxon>Chlorophyta</taxon>
        <taxon>Pyramimonadophyceae</taxon>
        <taxon>Pyramimonadales</taxon>
        <taxon>Pyramimonadaceae</taxon>
        <taxon>Cymbomonas</taxon>
    </lineage>
</organism>
<keyword evidence="3" id="KW-1185">Reference proteome</keyword>
<proteinExistence type="predicted"/>
<accession>A0AAE0FYI3</accession>
<reference evidence="2 3" key="1">
    <citation type="journal article" date="2015" name="Genome Biol. Evol.">
        <title>Comparative Genomics of a Bacterivorous Green Alga Reveals Evolutionary Causalities and Consequences of Phago-Mixotrophic Mode of Nutrition.</title>
        <authorList>
            <person name="Burns J.A."/>
            <person name="Paasch A."/>
            <person name="Narechania A."/>
            <person name="Kim E."/>
        </authorList>
    </citation>
    <scope>NUCLEOTIDE SEQUENCE [LARGE SCALE GENOMIC DNA]</scope>
    <source>
        <strain evidence="2 3">PLY_AMNH</strain>
    </source>
</reference>
<evidence type="ECO:0000256" key="1">
    <source>
        <dbReference type="SAM" id="MobiDB-lite"/>
    </source>
</evidence>
<dbReference type="EMBL" id="LGRX02011970">
    <property type="protein sequence ID" value="KAK3268194.1"/>
    <property type="molecule type" value="Genomic_DNA"/>
</dbReference>
<dbReference type="AlphaFoldDB" id="A0AAE0FYI3"/>